<organism evidence="12 14">
    <name type="scientific">Planomonospora alba</name>
    <dbReference type="NCBI Taxonomy" id="161354"/>
    <lineage>
        <taxon>Bacteria</taxon>
        <taxon>Bacillati</taxon>
        <taxon>Actinomycetota</taxon>
        <taxon>Actinomycetes</taxon>
        <taxon>Streptosporangiales</taxon>
        <taxon>Streptosporangiaceae</taxon>
        <taxon>Planomonospora</taxon>
    </lineage>
</organism>
<dbReference type="Pfam" id="PF13677">
    <property type="entry name" value="MotB_plug"/>
    <property type="match status" value="1"/>
</dbReference>
<evidence type="ECO:0000256" key="3">
    <source>
        <dbReference type="ARBA" id="ARBA00022475"/>
    </source>
</evidence>
<feature type="region of interest" description="Disordered" evidence="9">
    <location>
        <begin position="1"/>
        <end position="22"/>
    </location>
</feature>
<keyword evidence="12" id="KW-0966">Cell projection</keyword>
<feature type="domain" description="OmpA-like" evidence="11">
    <location>
        <begin position="165"/>
        <end position="285"/>
    </location>
</feature>
<dbReference type="InterPro" id="IPR050330">
    <property type="entry name" value="Bact_OuterMem_StrucFunc"/>
</dbReference>
<evidence type="ECO:0000313" key="13">
    <source>
        <dbReference type="EMBL" id="GAA3149971.1"/>
    </source>
</evidence>
<dbReference type="InterPro" id="IPR036737">
    <property type="entry name" value="OmpA-like_sf"/>
</dbReference>
<keyword evidence="4 10" id="KW-0812">Transmembrane</keyword>
<name>A0ABP6NIN4_9ACTN</name>
<keyword evidence="12" id="KW-0282">Flagellum</keyword>
<evidence type="ECO:0000256" key="7">
    <source>
        <dbReference type="PROSITE-ProRule" id="PRU00473"/>
    </source>
</evidence>
<proteinExistence type="inferred from homology"/>
<keyword evidence="8" id="KW-0175">Coiled coil</keyword>
<keyword evidence="6 7" id="KW-0472">Membrane</keyword>
<dbReference type="RefSeq" id="WP_344862799.1">
    <property type="nucleotide sequence ID" value="NZ_BAAAUT010000039.1"/>
</dbReference>
<evidence type="ECO:0000313" key="14">
    <source>
        <dbReference type="Proteomes" id="UP001500320"/>
    </source>
</evidence>
<evidence type="ECO:0000256" key="9">
    <source>
        <dbReference type="SAM" id="MobiDB-lite"/>
    </source>
</evidence>
<reference evidence="14" key="2">
    <citation type="journal article" date="2019" name="Int. J. Syst. Evol. Microbiol.">
        <title>The Global Catalogue of Microorganisms (GCM) 10K type strain sequencing project: providing services to taxonomists for standard genome sequencing and annotation.</title>
        <authorList>
            <consortium name="The Broad Institute Genomics Platform"/>
            <consortium name="The Broad Institute Genome Sequencing Center for Infectious Disease"/>
            <person name="Wu L."/>
            <person name="Ma J."/>
        </authorList>
    </citation>
    <scope>NUCLEOTIDE SEQUENCE [LARGE SCALE GENOMIC DNA]</scope>
    <source>
        <strain evidence="14">JCM 9373</strain>
    </source>
</reference>
<dbReference type="PANTHER" id="PTHR30329">
    <property type="entry name" value="STATOR ELEMENT OF FLAGELLAR MOTOR COMPLEX"/>
    <property type="match status" value="1"/>
</dbReference>
<keyword evidence="5 10" id="KW-1133">Transmembrane helix</keyword>
<dbReference type="CDD" id="cd07185">
    <property type="entry name" value="OmpA_C-like"/>
    <property type="match status" value="1"/>
</dbReference>
<dbReference type="Pfam" id="PF00691">
    <property type="entry name" value="OmpA"/>
    <property type="match status" value="1"/>
</dbReference>
<dbReference type="EMBL" id="BAAAUT010000039">
    <property type="protein sequence ID" value="GAA3149695.1"/>
    <property type="molecule type" value="Genomic_DNA"/>
</dbReference>
<dbReference type="PANTHER" id="PTHR30329:SF21">
    <property type="entry name" value="LIPOPROTEIN YIAD-RELATED"/>
    <property type="match status" value="1"/>
</dbReference>
<evidence type="ECO:0000259" key="11">
    <source>
        <dbReference type="PROSITE" id="PS51123"/>
    </source>
</evidence>
<dbReference type="Proteomes" id="UP001500320">
    <property type="component" value="Unassembled WGS sequence"/>
</dbReference>
<dbReference type="Gene3D" id="3.30.1330.60">
    <property type="entry name" value="OmpA-like domain"/>
    <property type="match status" value="1"/>
</dbReference>
<sequence>MSTKVHRRRKKHGGDHDEGGHADERWLVTYGDMLTVLMALFIVLFAMSQVDQNKFNALKSSLSMAFGQPTVTFTAQGTALAGDAGGAEPAPLDLSSVVGKGEEASGEAEQQARQALAAIERAQASARARAAEEEVEKFERIKKEIQEALRKSGVADGVNFRIDERGLVVTVVTSSVVFDNNSAELLRDGRKIVDSIAPALRGEKNAVEVDGHTNWLPVRSGPYPSNWELSTARASTVVRRLAAKGIPESRLNAAGYADQRPLYADTDPRSVTLNRRVEVVVLSDLPAQTKALLPSAAGEAGDG</sequence>
<keyword evidence="12" id="KW-0969">Cilium</keyword>
<evidence type="ECO:0000313" key="12">
    <source>
        <dbReference type="EMBL" id="GAA3149695.1"/>
    </source>
</evidence>
<evidence type="ECO:0000256" key="6">
    <source>
        <dbReference type="ARBA" id="ARBA00023136"/>
    </source>
</evidence>
<dbReference type="EMBL" id="BAAAUT010000039">
    <property type="protein sequence ID" value="GAA3149971.1"/>
    <property type="molecule type" value="Genomic_DNA"/>
</dbReference>
<evidence type="ECO:0000256" key="1">
    <source>
        <dbReference type="ARBA" id="ARBA00004162"/>
    </source>
</evidence>
<reference evidence="12" key="1">
    <citation type="journal article" date="2014" name="Int. J. Syst. Evol. Microbiol.">
        <title>Complete genome of a new Firmicutes species belonging to the dominant human colonic microbiota ('Ruminococcus bicirculans') reveals two chromosomes and a selective capacity to utilize plant glucans.</title>
        <authorList>
            <consortium name="NISC Comparative Sequencing Program"/>
            <person name="Wegmann U."/>
            <person name="Louis P."/>
            <person name="Goesmann A."/>
            <person name="Henrissat B."/>
            <person name="Duncan S.H."/>
            <person name="Flint H.J."/>
        </authorList>
    </citation>
    <scope>NUCLEOTIDE SEQUENCE</scope>
    <source>
        <strain evidence="12">JCM 9373</strain>
    </source>
</reference>
<comment type="similarity">
    <text evidence="2">Belongs to the MotB family.</text>
</comment>
<accession>A0ABP6NIN4</accession>
<gene>
    <name evidence="12" type="ORF">GCM10010466_45810</name>
    <name evidence="13" type="ORF">GCM10010466_46290</name>
</gene>
<feature type="coiled-coil region" evidence="8">
    <location>
        <begin position="105"/>
        <end position="151"/>
    </location>
</feature>
<feature type="transmembrane region" description="Helical" evidence="10">
    <location>
        <begin position="27"/>
        <end position="47"/>
    </location>
</feature>
<dbReference type="SUPFAM" id="SSF103088">
    <property type="entry name" value="OmpA-like"/>
    <property type="match status" value="1"/>
</dbReference>
<evidence type="ECO:0000256" key="5">
    <source>
        <dbReference type="ARBA" id="ARBA00022989"/>
    </source>
</evidence>
<comment type="subcellular location">
    <subcellularLocation>
        <location evidence="1">Cell membrane</location>
        <topology evidence="1">Single-pass membrane protein</topology>
    </subcellularLocation>
</comment>
<dbReference type="PROSITE" id="PS51123">
    <property type="entry name" value="OMPA_2"/>
    <property type="match status" value="1"/>
</dbReference>
<evidence type="ECO:0000256" key="8">
    <source>
        <dbReference type="SAM" id="Coils"/>
    </source>
</evidence>
<keyword evidence="14" id="KW-1185">Reference proteome</keyword>
<evidence type="ECO:0000256" key="4">
    <source>
        <dbReference type="ARBA" id="ARBA00022692"/>
    </source>
</evidence>
<dbReference type="InterPro" id="IPR025713">
    <property type="entry name" value="MotB-like_N_dom"/>
</dbReference>
<reference evidence="12" key="3">
    <citation type="submission" date="2023-12" db="EMBL/GenBank/DDBJ databases">
        <authorList>
            <person name="Sun Q."/>
            <person name="Inoue M."/>
        </authorList>
    </citation>
    <scope>NUCLEOTIDE SEQUENCE</scope>
    <source>
        <strain evidence="12">JCM 9373</strain>
    </source>
</reference>
<comment type="caution">
    <text evidence="12">The sequence shown here is derived from an EMBL/GenBank/DDBJ whole genome shotgun (WGS) entry which is preliminary data.</text>
</comment>
<evidence type="ECO:0000256" key="2">
    <source>
        <dbReference type="ARBA" id="ARBA00008914"/>
    </source>
</evidence>
<evidence type="ECO:0000256" key="10">
    <source>
        <dbReference type="SAM" id="Phobius"/>
    </source>
</evidence>
<feature type="compositionally biased region" description="Basic residues" evidence="9">
    <location>
        <begin position="1"/>
        <end position="13"/>
    </location>
</feature>
<dbReference type="InterPro" id="IPR006665">
    <property type="entry name" value="OmpA-like"/>
</dbReference>
<keyword evidence="3" id="KW-1003">Cell membrane</keyword>
<protein>
    <submittedName>
        <fullName evidence="12">Flagellar motor protein MotB</fullName>
    </submittedName>
</protein>